<dbReference type="EMBL" id="VTOY01000001">
    <property type="protein sequence ID" value="TYZ24945.1"/>
    <property type="molecule type" value="Genomic_DNA"/>
</dbReference>
<feature type="region of interest" description="Disordered" evidence="1">
    <location>
        <begin position="18"/>
        <end position="83"/>
    </location>
</feature>
<accession>A0A5D6WD57</accession>
<organism evidence="2 3">
    <name type="scientific">Selenomonas ruminis</name>
    <dbReference type="NCBI Taxonomy" id="2593411"/>
    <lineage>
        <taxon>Bacteria</taxon>
        <taxon>Bacillati</taxon>
        <taxon>Bacillota</taxon>
        <taxon>Negativicutes</taxon>
        <taxon>Selenomonadales</taxon>
        <taxon>Selenomonadaceae</taxon>
        <taxon>Selenomonas</taxon>
    </lineage>
</organism>
<evidence type="ECO:0000313" key="2">
    <source>
        <dbReference type="EMBL" id="TYZ24945.1"/>
    </source>
</evidence>
<sequence>MMKELNWKFDLQIFAEDVAGAENSTETENETGSESPETGAENNNQAPAGTTILGGAGIQQSKDGEEGKETGTPNANQPNVPDAYDFKSIEIPEGMEYDEESAKAFGEVARKAGLSQEQAASIASYGMQYLQHGVDMAMQQITATQQQWGEAAKKELGAQFDATVAKAAIGIDALETKVPGLRAVLNETGAGNRIEMIRMMAAVGELVGEDRGVSGGTAAGHKTAYPNTNFDLYK</sequence>
<reference evidence="2 3" key="1">
    <citation type="submission" date="2019-08" db="EMBL/GenBank/DDBJ databases">
        <title>Selenomonas sp. mPRGC5 and Selenomonas sp. mPRGC8 isolated from ruminal fluid of dairy goat (Capra hircus).</title>
        <authorList>
            <person name="Poothong S."/>
            <person name="Nuengjamnong C."/>
            <person name="Tanasupawat S."/>
        </authorList>
    </citation>
    <scope>NUCLEOTIDE SEQUENCE [LARGE SCALE GENOMIC DNA]</scope>
    <source>
        <strain evidence="3">mPRGC5</strain>
    </source>
</reference>
<evidence type="ECO:0000256" key="1">
    <source>
        <dbReference type="SAM" id="MobiDB-lite"/>
    </source>
</evidence>
<gene>
    <name evidence="2" type="ORF">FZ040_02600</name>
</gene>
<dbReference type="AlphaFoldDB" id="A0A5D6WD57"/>
<evidence type="ECO:0000313" key="3">
    <source>
        <dbReference type="Proteomes" id="UP000323646"/>
    </source>
</evidence>
<protein>
    <submittedName>
        <fullName evidence="2">Uncharacterized protein</fullName>
    </submittedName>
</protein>
<dbReference type="Proteomes" id="UP000323646">
    <property type="component" value="Unassembled WGS sequence"/>
</dbReference>
<dbReference type="RefSeq" id="WP_149170564.1">
    <property type="nucleotide sequence ID" value="NZ_VTOY01000001.1"/>
</dbReference>
<keyword evidence="3" id="KW-1185">Reference proteome</keyword>
<comment type="caution">
    <text evidence="2">The sequence shown here is derived from an EMBL/GenBank/DDBJ whole genome shotgun (WGS) entry which is preliminary data.</text>
</comment>
<proteinExistence type="predicted"/>
<dbReference type="OrthoDB" id="5852at2"/>
<name>A0A5D6WD57_9FIRM</name>